<dbReference type="AlphaFoldDB" id="A0A7G8PRM5"/>
<protein>
    <recommendedName>
        <fullName evidence="2">Pyrrolo-quinoline quinone repeat domain-containing protein</fullName>
    </recommendedName>
</protein>
<dbReference type="EMBL" id="CP052909">
    <property type="protein sequence ID" value="QNJ96991.1"/>
    <property type="molecule type" value="Genomic_DNA"/>
</dbReference>
<feature type="domain" description="Pyrrolo-quinoline quinone repeat" evidence="2">
    <location>
        <begin position="156"/>
        <end position="319"/>
    </location>
</feature>
<dbReference type="SUPFAM" id="SSF50998">
    <property type="entry name" value="Quinoprotein alcohol dehydrogenase-like"/>
    <property type="match status" value="1"/>
</dbReference>
<dbReference type="KEGG" id="alti:ALE3EI_0405"/>
<feature type="chain" id="PRO_5029010999" description="Pyrrolo-quinoline quinone repeat domain-containing protein" evidence="1">
    <location>
        <begin position="24"/>
        <end position="624"/>
    </location>
</feature>
<proteinExistence type="predicted"/>
<feature type="domain" description="Pyrrolo-quinoline quinone repeat" evidence="2">
    <location>
        <begin position="386"/>
        <end position="622"/>
    </location>
</feature>
<evidence type="ECO:0000313" key="3">
    <source>
        <dbReference type="EMBL" id="QNJ96991.1"/>
    </source>
</evidence>
<dbReference type="Gene3D" id="2.130.10.10">
    <property type="entry name" value="YVTN repeat-like/Quinoprotein amine dehydrogenase"/>
    <property type="match status" value="2"/>
</dbReference>
<keyword evidence="1" id="KW-0732">Signal</keyword>
<dbReference type="InterPro" id="IPR002372">
    <property type="entry name" value="PQQ_rpt_dom"/>
</dbReference>
<dbReference type="InterPro" id="IPR011047">
    <property type="entry name" value="Quinoprotein_ADH-like_sf"/>
</dbReference>
<gene>
    <name evidence="3" type="ORF">ALE3EI_0405</name>
</gene>
<accession>A0A7G8PRM5</accession>
<dbReference type="RefSeq" id="WP_186990340.1">
    <property type="nucleotide sequence ID" value="NZ_CP052909.1"/>
</dbReference>
<dbReference type="PANTHER" id="PTHR34512:SF30">
    <property type="entry name" value="OUTER MEMBRANE PROTEIN ASSEMBLY FACTOR BAMB"/>
    <property type="match status" value="1"/>
</dbReference>
<keyword evidence="4" id="KW-1185">Reference proteome</keyword>
<dbReference type="SUPFAM" id="SSF50969">
    <property type="entry name" value="YVTN repeat-like/Quinoprotein amine dehydrogenase"/>
    <property type="match status" value="1"/>
</dbReference>
<reference evidence="3 4" key="1">
    <citation type="submission" date="2020-04" db="EMBL/GenBank/DDBJ databases">
        <title>Genome sequence of Altibacter aquimarinus strain ALE3EI.</title>
        <authorList>
            <person name="Oh H.-M."/>
            <person name="Jang D."/>
        </authorList>
    </citation>
    <scope>NUCLEOTIDE SEQUENCE [LARGE SCALE GENOMIC DNA]</scope>
    <source>
        <strain evidence="3 4">ALE3EI</strain>
    </source>
</reference>
<evidence type="ECO:0000259" key="2">
    <source>
        <dbReference type="Pfam" id="PF13360"/>
    </source>
</evidence>
<dbReference type="PANTHER" id="PTHR34512">
    <property type="entry name" value="CELL SURFACE PROTEIN"/>
    <property type="match status" value="1"/>
</dbReference>
<feature type="signal peptide" evidence="1">
    <location>
        <begin position="1"/>
        <end position="23"/>
    </location>
</feature>
<dbReference type="InterPro" id="IPR015943">
    <property type="entry name" value="WD40/YVTN_repeat-like_dom_sf"/>
</dbReference>
<organism evidence="3 4">
    <name type="scientific">Constantimarinum furrinae</name>
    <dbReference type="NCBI Taxonomy" id="2562285"/>
    <lineage>
        <taxon>Bacteria</taxon>
        <taxon>Pseudomonadati</taxon>
        <taxon>Bacteroidota</taxon>
        <taxon>Flavobacteriia</taxon>
        <taxon>Flavobacteriales</taxon>
        <taxon>Flavobacteriaceae</taxon>
        <taxon>Altibacter/Constantimarinum group</taxon>
        <taxon>Constantimarinum</taxon>
    </lineage>
</organism>
<dbReference type="Pfam" id="PF13360">
    <property type="entry name" value="PQQ_2"/>
    <property type="match status" value="2"/>
</dbReference>
<name>A0A7G8PRM5_9FLAO</name>
<sequence length="624" mass="68131">MKTSTLFKTFLMLVLLVGVTVSAQRAEEPDFRYDVGAKINEMTLTQGGTLVVATNDGLVGIKPGTNELLFNFTDYGRVKPEELFYVPSAPYVIVGQVGFANLSAKKAVIDYISGKTLFTTENNGWKTVMSCDVMMPQNKLVVSGQRTSKEKFAMQVAVYDLNTGKEDYRFNLDDPGRVGIAKDFSVTGRPLLLKDYLIVPTAQGLFAKKAQTGETLWETKIKDVSWMVSDVTEKEIYAFQSVNQGKNTRIHKIGTNGAELWQDDRKVKGTIANFEILPNGLAVVSNTDDGGSNSVFAAKNESNIAFLSASSGEDLWDKAPKTKGYVQHFYIMDDGILFGIYQGGINKISYDGQTLFKKPLKTGENILTMANTPQGLIYITSEDANIVNLSTGDQVWNKPLKYKRANAVSSTFDSKNSRYLISADDELFAVDANSGEVSTLAESKFEGKEDPTGVEIRNGGILLTSDQNMMLLDWNGGKTWHEYYRAPGKSAFGAILAGVAAVATATTAVASYNAANQNRNKLGNYTSRGQAYADLGDGMAAASGASIAEMLKRFKATAATENAQFVLTKLDDGVGLVKLNKDTGSKEKEIVLKDKQPEYTVDELGGILYYKADNNSIYAYDLKK</sequence>
<dbReference type="InterPro" id="IPR011044">
    <property type="entry name" value="Quino_amine_DH_bsu"/>
</dbReference>
<evidence type="ECO:0000313" key="4">
    <source>
        <dbReference type="Proteomes" id="UP000515514"/>
    </source>
</evidence>
<dbReference type="Proteomes" id="UP000515514">
    <property type="component" value="Chromosome"/>
</dbReference>
<evidence type="ECO:0000256" key="1">
    <source>
        <dbReference type="SAM" id="SignalP"/>
    </source>
</evidence>